<feature type="domain" description="DRBM" evidence="5">
    <location>
        <begin position="1"/>
        <end position="70"/>
    </location>
</feature>
<dbReference type="RefSeq" id="XP_030520923.1">
    <property type="nucleotide sequence ID" value="XM_030665063.2"/>
</dbReference>
<feature type="compositionally biased region" description="Polar residues" evidence="4">
    <location>
        <begin position="35"/>
        <end position="51"/>
    </location>
</feature>
<reference evidence="7" key="1">
    <citation type="submission" date="2025-08" db="UniProtKB">
        <authorList>
            <consortium name="RefSeq"/>
        </authorList>
    </citation>
    <scope>IDENTIFICATION</scope>
    <source>
        <tissue evidence="7">Leaf</tissue>
    </source>
</reference>
<dbReference type="Gene3D" id="3.30.160.20">
    <property type="match status" value="3"/>
</dbReference>
<feature type="compositionally biased region" description="Basic and acidic residues" evidence="4">
    <location>
        <begin position="52"/>
        <end position="61"/>
    </location>
</feature>
<protein>
    <submittedName>
        <fullName evidence="7">Double-stranded RNA-binding protein 1-like</fullName>
    </submittedName>
</protein>
<dbReference type="InterPro" id="IPR014720">
    <property type="entry name" value="dsRBD_dom"/>
</dbReference>
<evidence type="ECO:0000256" key="1">
    <source>
        <dbReference type="ARBA" id="ARBA00022737"/>
    </source>
</evidence>
<dbReference type="OrthoDB" id="5274873at2759"/>
<dbReference type="KEGG" id="rarg:115734328"/>
<gene>
    <name evidence="7" type="primary">LOC115734328</name>
</gene>
<feature type="region of interest" description="Disordered" evidence="4">
    <location>
        <begin position="96"/>
        <end position="115"/>
    </location>
</feature>
<proteinExistence type="predicted"/>
<dbReference type="Pfam" id="PF00035">
    <property type="entry name" value="dsrm"/>
    <property type="match status" value="3"/>
</dbReference>
<feature type="region of interest" description="Disordered" evidence="4">
    <location>
        <begin position="15"/>
        <end position="89"/>
    </location>
</feature>
<evidence type="ECO:0000313" key="7">
    <source>
        <dbReference type="RefSeq" id="XP_030520923.1"/>
    </source>
</evidence>
<evidence type="ECO:0000256" key="4">
    <source>
        <dbReference type="SAM" id="MobiDB-lite"/>
    </source>
</evidence>
<dbReference type="AlphaFoldDB" id="A0A8B8NFE1"/>
<dbReference type="GO" id="GO:0003723">
    <property type="term" value="F:RNA binding"/>
    <property type="evidence" value="ECO:0007669"/>
    <property type="project" value="UniProtKB-UniRule"/>
</dbReference>
<dbReference type="SUPFAM" id="SSF54768">
    <property type="entry name" value="dsRNA-binding domain-like"/>
    <property type="match status" value="3"/>
</dbReference>
<dbReference type="PANTHER" id="PTHR46031">
    <property type="match status" value="1"/>
</dbReference>
<dbReference type="Proteomes" id="UP000827889">
    <property type="component" value="Chromosome 6"/>
</dbReference>
<feature type="domain" description="DRBM" evidence="5">
    <location>
        <begin position="128"/>
        <end position="197"/>
    </location>
</feature>
<evidence type="ECO:0000256" key="2">
    <source>
        <dbReference type="ARBA" id="ARBA00022884"/>
    </source>
</evidence>
<dbReference type="PANTHER" id="PTHR46031:SF16">
    <property type="entry name" value="DOUBLE-STRANDED RNA-BINDING PROTEIN 4"/>
    <property type="match status" value="1"/>
</dbReference>
<name>A0A8B8NFE1_9MYRT</name>
<evidence type="ECO:0000259" key="5">
    <source>
        <dbReference type="PROSITE" id="PS50137"/>
    </source>
</evidence>
<feature type="domain" description="DRBM" evidence="5">
    <location>
        <begin position="207"/>
        <end position="275"/>
    </location>
</feature>
<dbReference type="SMART" id="SM00358">
    <property type="entry name" value="DSRM"/>
    <property type="match status" value="3"/>
</dbReference>
<feature type="compositionally biased region" description="Basic and acidic residues" evidence="4">
    <location>
        <begin position="97"/>
        <end position="115"/>
    </location>
</feature>
<dbReference type="PROSITE" id="PS50137">
    <property type="entry name" value="DS_RBD"/>
    <property type="match status" value="3"/>
</dbReference>
<evidence type="ECO:0000256" key="3">
    <source>
        <dbReference type="PROSITE-ProRule" id="PRU00266"/>
    </source>
</evidence>
<organism evidence="6 7">
    <name type="scientific">Rhodamnia argentea</name>
    <dbReference type="NCBI Taxonomy" id="178133"/>
    <lineage>
        <taxon>Eukaryota</taxon>
        <taxon>Viridiplantae</taxon>
        <taxon>Streptophyta</taxon>
        <taxon>Embryophyta</taxon>
        <taxon>Tracheophyta</taxon>
        <taxon>Spermatophyta</taxon>
        <taxon>Magnoliopsida</taxon>
        <taxon>eudicotyledons</taxon>
        <taxon>Gunneridae</taxon>
        <taxon>Pentapetalae</taxon>
        <taxon>rosids</taxon>
        <taxon>malvids</taxon>
        <taxon>Myrtales</taxon>
        <taxon>Myrtaceae</taxon>
        <taxon>Myrtoideae</taxon>
        <taxon>Myrteae</taxon>
        <taxon>Australasian group</taxon>
        <taxon>Rhodamnia</taxon>
    </lineage>
</organism>
<keyword evidence="2 3" id="KW-0694">RNA-binding</keyword>
<keyword evidence="6" id="KW-1185">Reference proteome</keyword>
<sequence length="397" mass="43279">MYKCKLQEECQARKWGLPRYSTVRDGPEHRPRFRSSVSVNGQSFDSPTASDTSRRAQDEAAKLAFLSLSPSPSPPEGKPSANDSSTAAKQQIVRLSDGNHNDQDDNRDDFPETKSKGLGFLGSDLKNQCKSHLQNYTQRRNLCLPVYSCTCDGPPHARRFQATAVVDGCTFESPRSFNTLKEAEHAAAEVALMLLSADRFQEDVLDCHKNLLQELAQREGLPMPVYSTTRTGRPHSPMFVSSVVVGGESFLGKEGNSKKQAEMKAARVAYSVLTERIGEFSAEVGDSEPETKTIPTGIDSSSRGVCIEKMAEGGNNSFSSKAQVSSAMDISTSPKPAEFGRSAIPFAGSSRGTRSYLLCDRVRVYSGFPDIAFPEGITVVPIADDKWVAASLEFPND</sequence>
<accession>A0A8B8NFE1</accession>
<dbReference type="GeneID" id="115734328"/>
<evidence type="ECO:0000313" key="6">
    <source>
        <dbReference type="Proteomes" id="UP000827889"/>
    </source>
</evidence>
<keyword evidence="1" id="KW-0677">Repeat</keyword>